<dbReference type="SUPFAM" id="SSF81338">
    <property type="entry name" value="Aquaporin-like"/>
    <property type="match status" value="1"/>
</dbReference>
<feature type="domain" description="Endonuclease/exonuclease/phosphatase" evidence="6">
    <location>
        <begin position="9"/>
        <end position="146"/>
    </location>
</feature>
<evidence type="ECO:0000256" key="5">
    <source>
        <dbReference type="SAM" id="Phobius"/>
    </source>
</evidence>
<dbReference type="InterPro" id="IPR036691">
    <property type="entry name" value="Endo/exonu/phosph_ase_sf"/>
</dbReference>
<evidence type="ECO:0000256" key="4">
    <source>
        <dbReference type="ARBA" id="ARBA00023136"/>
    </source>
</evidence>
<dbReference type="InterPro" id="IPR023271">
    <property type="entry name" value="Aquaporin-like"/>
</dbReference>
<comment type="subcellular location">
    <subcellularLocation>
        <location evidence="1">Membrane</location>
        <topology evidence="1">Multi-pass membrane protein</topology>
    </subcellularLocation>
</comment>
<dbReference type="Gene3D" id="3.60.10.10">
    <property type="entry name" value="Endonuclease/exonuclease/phosphatase"/>
    <property type="match status" value="1"/>
</dbReference>
<dbReference type="InterPro" id="IPR000425">
    <property type="entry name" value="MIP"/>
</dbReference>
<dbReference type="PANTHER" id="PTHR45687">
    <property type="entry name" value="AQUAPORIN OR AQUAGLYCEROPORIN RELATED"/>
    <property type="match status" value="1"/>
</dbReference>
<proteinExistence type="predicted"/>
<accession>A0ABR2ED75</accession>
<evidence type="ECO:0000313" key="8">
    <source>
        <dbReference type="Proteomes" id="UP001472677"/>
    </source>
</evidence>
<dbReference type="Pfam" id="PF03372">
    <property type="entry name" value="Exo_endo_phos"/>
    <property type="match status" value="1"/>
</dbReference>
<dbReference type="InterPro" id="IPR005135">
    <property type="entry name" value="Endo/exonuclease/phosphatase"/>
</dbReference>
<keyword evidence="4 5" id="KW-0472">Membrane</keyword>
<evidence type="ECO:0000256" key="1">
    <source>
        <dbReference type="ARBA" id="ARBA00004141"/>
    </source>
</evidence>
<feature type="transmembrane region" description="Helical" evidence="5">
    <location>
        <begin position="150"/>
        <end position="169"/>
    </location>
</feature>
<keyword evidence="8" id="KW-1185">Reference proteome</keyword>
<dbReference type="Gene3D" id="1.20.1080.10">
    <property type="entry name" value="Glycerol uptake facilitator protein"/>
    <property type="match status" value="1"/>
</dbReference>
<organism evidence="7 8">
    <name type="scientific">Hibiscus sabdariffa</name>
    <name type="common">roselle</name>
    <dbReference type="NCBI Taxonomy" id="183260"/>
    <lineage>
        <taxon>Eukaryota</taxon>
        <taxon>Viridiplantae</taxon>
        <taxon>Streptophyta</taxon>
        <taxon>Embryophyta</taxon>
        <taxon>Tracheophyta</taxon>
        <taxon>Spermatophyta</taxon>
        <taxon>Magnoliopsida</taxon>
        <taxon>eudicotyledons</taxon>
        <taxon>Gunneridae</taxon>
        <taxon>Pentapetalae</taxon>
        <taxon>rosids</taxon>
        <taxon>malvids</taxon>
        <taxon>Malvales</taxon>
        <taxon>Malvaceae</taxon>
        <taxon>Malvoideae</taxon>
        <taxon>Hibiscus</taxon>
    </lineage>
</organism>
<reference evidence="7 8" key="1">
    <citation type="journal article" date="2024" name="G3 (Bethesda)">
        <title>Genome assembly of Hibiscus sabdariffa L. provides insights into metabolisms of medicinal natural products.</title>
        <authorList>
            <person name="Kim T."/>
        </authorList>
    </citation>
    <scope>NUCLEOTIDE SEQUENCE [LARGE SCALE GENOMIC DNA]</scope>
    <source>
        <strain evidence="7">TK-2024</strain>
        <tissue evidence="7">Old leaves</tissue>
    </source>
</reference>
<dbReference type="Proteomes" id="UP001472677">
    <property type="component" value="Unassembled WGS sequence"/>
</dbReference>
<keyword evidence="3 5" id="KW-1133">Transmembrane helix</keyword>
<name>A0ABR2ED75_9ROSI</name>
<keyword evidence="2 5" id="KW-0812">Transmembrane</keyword>
<dbReference type="EMBL" id="JBBPBM010000016">
    <property type="protein sequence ID" value="KAK8557909.1"/>
    <property type="molecule type" value="Genomic_DNA"/>
</dbReference>
<gene>
    <name evidence="7" type="ORF">V6N12_010132</name>
</gene>
<evidence type="ECO:0000256" key="2">
    <source>
        <dbReference type="ARBA" id="ARBA00022692"/>
    </source>
</evidence>
<sequence>MCRGWGSVKKRGLHDFLRKNRCDMLLIQESKLEVVTREVVSRLWYTDSVQFLSFGSVGGILLLWEGSRFVADSSIVERHYVVVQGRWIPEGWACGVVAVYAPSNLDEQATVWSELAEVLASLSMLICVGGDFNMVRWPSKRSRCLPLSRPYLGAFLIMSLFLTVGWIVWRMSVHGLSAICGARVVKRLQSSRYDKLGGRANSVKHGYTKGDGLGVEIFGTFVLVYTGFSATDVKRNVRDSHAPCSWFSWKPSPSQEQALILLGALV</sequence>
<dbReference type="Pfam" id="PF00230">
    <property type="entry name" value="MIP"/>
    <property type="match status" value="1"/>
</dbReference>
<evidence type="ECO:0000313" key="7">
    <source>
        <dbReference type="EMBL" id="KAK8557909.1"/>
    </source>
</evidence>
<evidence type="ECO:0000259" key="6">
    <source>
        <dbReference type="Pfam" id="PF03372"/>
    </source>
</evidence>
<protein>
    <recommendedName>
        <fullName evidence="6">Endonuclease/exonuclease/phosphatase domain-containing protein</fullName>
    </recommendedName>
</protein>
<dbReference type="InterPro" id="IPR034294">
    <property type="entry name" value="Aquaporin_transptr"/>
</dbReference>
<dbReference type="SUPFAM" id="SSF56219">
    <property type="entry name" value="DNase I-like"/>
    <property type="match status" value="1"/>
</dbReference>
<evidence type="ECO:0000256" key="3">
    <source>
        <dbReference type="ARBA" id="ARBA00022989"/>
    </source>
</evidence>
<comment type="caution">
    <text evidence="7">The sequence shown here is derived from an EMBL/GenBank/DDBJ whole genome shotgun (WGS) entry which is preliminary data.</text>
</comment>